<dbReference type="Proteomes" id="UP001174909">
    <property type="component" value="Unassembled WGS sequence"/>
</dbReference>
<dbReference type="EMBL" id="CASHTH010000694">
    <property type="protein sequence ID" value="CAI8006551.1"/>
    <property type="molecule type" value="Genomic_DNA"/>
</dbReference>
<organism evidence="2 3">
    <name type="scientific">Geodia barretti</name>
    <name type="common">Barrett's horny sponge</name>
    <dbReference type="NCBI Taxonomy" id="519541"/>
    <lineage>
        <taxon>Eukaryota</taxon>
        <taxon>Metazoa</taxon>
        <taxon>Porifera</taxon>
        <taxon>Demospongiae</taxon>
        <taxon>Heteroscleromorpha</taxon>
        <taxon>Tetractinellida</taxon>
        <taxon>Astrophorina</taxon>
        <taxon>Geodiidae</taxon>
        <taxon>Geodia</taxon>
    </lineage>
</organism>
<dbReference type="InterPro" id="IPR006594">
    <property type="entry name" value="LisH"/>
</dbReference>
<dbReference type="PANTHER" id="PTHR12864">
    <property type="entry name" value="RAN BINDING PROTEIN 9-RELATED"/>
    <property type="match status" value="1"/>
</dbReference>
<dbReference type="SMART" id="SM00668">
    <property type="entry name" value="CTLH"/>
    <property type="match status" value="1"/>
</dbReference>
<evidence type="ECO:0000313" key="3">
    <source>
        <dbReference type="Proteomes" id="UP001174909"/>
    </source>
</evidence>
<name>A0AA35W758_GEOBA</name>
<dbReference type="InterPro" id="IPR050618">
    <property type="entry name" value="Ubq-SigPath_Reg"/>
</dbReference>
<reference evidence="2" key="1">
    <citation type="submission" date="2023-03" db="EMBL/GenBank/DDBJ databases">
        <authorList>
            <person name="Steffen K."/>
            <person name="Cardenas P."/>
        </authorList>
    </citation>
    <scope>NUCLEOTIDE SEQUENCE</scope>
</reference>
<gene>
    <name evidence="2" type="ORF">GBAR_LOCUS4780</name>
</gene>
<sequence>MDVVPKSQPTVDEAQWEEKVKAYHLPRAEINKVVMEYLVKEGFKDAVGAFQEESGIDPGINMSMLDDQIRIRDAVEAGSIQEAVELVNDVDPEILDTNSTLFFHLQQQQLLELIKEAS</sequence>
<dbReference type="InterPro" id="IPR024964">
    <property type="entry name" value="CTLH/CRA"/>
</dbReference>
<dbReference type="AlphaFoldDB" id="A0AA35W758"/>
<proteinExistence type="predicted"/>
<dbReference type="InterPro" id="IPR006595">
    <property type="entry name" value="CTLH_C"/>
</dbReference>
<dbReference type="PROSITE" id="PS50896">
    <property type="entry name" value="LISH"/>
    <property type="match status" value="1"/>
</dbReference>
<protein>
    <submittedName>
        <fullName evidence="2">Glucose-induced degradation protein 8 homolog</fullName>
    </submittedName>
</protein>
<dbReference type="SMART" id="SM00667">
    <property type="entry name" value="LisH"/>
    <property type="match status" value="1"/>
</dbReference>
<dbReference type="PROSITE" id="PS50897">
    <property type="entry name" value="CTLH"/>
    <property type="match status" value="1"/>
</dbReference>
<accession>A0AA35W758</accession>
<dbReference type="Pfam" id="PF08513">
    <property type="entry name" value="LisH"/>
    <property type="match status" value="1"/>
</dbReference>
<feature type="domain" description="CTLH" evidence="1">
    <location>
        <begin position="64"/>
        <end position="116"/>
    </location>
</feature>
<comment type="caution">
    <text evidence="2">The sequence shown here is derived from an EMBL/GenBank/DDBJ whole genome shotgun (WGS) entry which is preliminary data.</text>
</comment>
<dbReference type="Pfam" id="PF10607">
    <property type="entry name" value="CTLH"/>
    <property type="match status" value="1"/>
</dbReference>
<evidence type="ECO:0000313" key="2">
    <source>
        <dbReference type="EMBL" id="CAI8006551.1"/>
    </source>
</evidence>
<evidence type="ECO:0000259" key="1">
    <source>
        <dbReference type="PROSITE" id="PS50897"/>
    </source>
</evidence>
<keyword evidence="3" id="KW-1185">Reference proteome</keyword>